<dbReference type="SMART" id="SM00061">
    <property type="entry name" value="MATH"/>
    <property type="match status" value="2"/>
</dbReference>
<evidence type="ECO:0000313" key="5">
    <source>
        <dbReference type="Proteomes" id="UP000467841"/>
    </source>
</evidence>
<proteinExistence type="predicted"/>
<gene>
    <name evidence="4" type="ORF">MERR_LOCUS25378</name>
</gene>
<dbReference type="InterPro" id="IPR008974">
    <property type="entry name" value="TRAF-like"/>
</dbReference>
<dbReference type="EMBL" id="CACVBM020001187">
    <property type="protein sequence ID" value="CAA7038143.1"/>
    <property type="molecule type" value="Genomic_DNA"/>
</dbReference>
<name>A0A6D2JPL4_9BRAS</name>
<protein>
    <recommendedName>
        <fullName evidence="3">MATH domain-containing protein</fullName>
    </recommendedName>
</protein>
<evidence type="ECO:0000259" key="3">
    <source>
        <dbReference type="PROSITE" id="PS50144"/>
    </source>
</evidence>
<dbReference type="PROSITE" id="PS50144">
    <property type="entry name" value="MATH"/>
    <property type="match status" value="2"/>
</dbReference>
<dbReference type="PANTHER" id="PTHR46236">
    <property type="entry name" value="TRAF-LIKE SUPERFAMILY PROTEIN"/>
    <property type="match status" value="1"/>
</dbReference>
<dbReference type="InterPro" id="IPR002083">
    <property type="entry name" value="MATH/TRAF_dom"/>
</dbReference>
<keyword evidence="5" id="KW-1185">Reference proteome</keyword>
<dbReference type="InterPro" id="IPR050804">
    <property type="entry name" value="MCC"/>
</dbReference>
<evidence type="ECO:0000313" key="4">
    <source>
        <dbReference type="EMBL" id="CAA7038143.1"/>
    </source>
</evidence>
<accession>A0A6D2JPL4</accession>
<evidence type="ECO:0000256" key="2">
    <source>
        <dbReference type="SAM" id="Coils"/>
    </source>
</evidence>
<sequence length="530" mass="60062">METESKKALSWQIDNFSERTDGIYSDPFSSGGCEWNLRVYPKGNLVDDHLSLFLFVANPESLLPGWSRRASYRFVLLDQSGKVLFRTSEASTLFSAETPNWGYHRMLPHTKLLEEGFLENNKLIVEVYINVVEVIHEGKSTANEIVTVHGFQVLNSQANSVSRIFAEHQDVAVGIRSDIAEVKTAYMNILLGLIETLGKPPQSLSETELSNAESELSELTEAGFKLDWLKSKLEEVTLNRKKALSDLKVELENEKIKSDVDAAAAPRTAWYVTVYPKGNGIGTHMSMYLEVADPLSLPRGWSRDAIFRFLVVNQSSVLCSKSLKTKHHFNEKKTNRGFKKALRLTKLHNRGYLVDDKLIIEVHVLCYDAICFHPTKPLLNEKKKTVSLLKPNLDVVSVEKKKDIDDVNSFQSQVLAEHPDIAVGFKPKNQVVKTAYMTVLFDLIEKVNKPPHCHSETELSNIYIELSDLTEVGFKLDWLKSKLDEVSLERKKSNADSFRAQQLEERVKNLELMFADLKAEVKQGEGQIYN</sequence>
<comment type="caution">
    <text evidence="4">The sequence shown here is derived from an EMBL/GenBank/DDBJ whole genome shotgun (WGS) entry which is preliminary data.</text>
</comment>
<feature type="domain" description="MATH" evidence="3">
    <location>
        <begin position="234"/>
        <end position="364"/>
    </location>
</feature>
<dbReference type="Proteomes" id="UP000467841">
    <property type="component" value="Unassembled WGS sequence"/>
</dbReference>
<dbReference type="OrthoDB" id="1086031at2759"/>
<keyword evidence="1 2" id="KW-0175">Coiled coil</keyword>
<dbReference type="PANTHER" id="PTHR46236:SF26">
    <property type="entry name" value="MATH DOMAIN-CONTAINING PROTEIN"/>
    <property type="match status" value="1"/>
</dbReference>
<dbReference type="AlphaFoldDB" id="A0A6D2JPL4"/>
<feature type="coiled-coil region" evidence="2">
    <location>
        <begin position="500"/>
        <end position="527"/>
    </location>
</feature>
<dbReference type="Gene3D" id="2.60.210.10">
    <property type="entry name" value="Apoptosis, Tumor Necrosis Factor Receptor Associated Protein 2, Chain A"/>
    <property type="match status" value="2"/>
</dbReference>
<reference evidence="4" key="1">
    <citation type="submission" date="2020-01" db="EMBL/GenBank/DDBJ databases">
        <authorList>
            <person name="Mishra B."/>
        </authorList>
    </citation>
    <scope>NUCLEOTIDE SEQUENCE [LARGE SCALE GENOMIC DNA]</scope>
</reference>
<dbReference type="SUPFAM" id="SSF49599">
    <property type="entry name" value="TRAF domain-like"/>
    <property type="match status" value="2"/>
</dbReference>
<evidence type="ECO:0000256" key="1">
    <source>
        <dbReference type="ARBA" id="ARBA00023054"/>
    </source>
</evidence>
<organism evidence="4 5">
    <name type="scientific">Microthlaspi erraticum</name>
    <dbReference type="NCBI Taxonomy" id="1685480"/>
    <lineage>
        <taxon>Eukaryota</taxon>
        <taxon>Viridiplantae</taxon>
        <taxon>Streptophyta</taxon>
        <taxon>Embryophyta</taxon>
        <taxon>Tracheophyta</taxon>
        <taxon>Spermatophyta</taxon>
        <taxon>Magnoliopsida</taxon>
        <taxon>eudicotyledons</taxon>
        <taxon>Gunneridae</taxon>
        <taxon>Pentapetalae</taxon>
        <taxon>rosids</taxon>
        <taxon>malvids</taxon>
        <taxon>Brassicales</taxon>
        <taxon>Brassicaceae</taxon>
        <taxon>Coluteocarpeae</taxon>
        <taxon>Microthlaspi</taxon>
    </lineage>
</organism>
<dbReference type="Pfam" id="PF22486">
    <property type="entry name" value="MATH_2"/>
    <property type="match status" value="2"/>
</dbReference>
<dbReference type="CDD" id="cd00121">
    <property type="entry name" value="MATH"/>
    <property type="match status" value="2"/>
</dbReference>
<feature type="domain" description="MATH" evidence="3">
    <location>
        <begin position="6"/>
        <end position="129"/>
    </location>
</feature>